<proteinExistence type="predicted"/>
<evidence type="ECO:0000256" key="1">
    <source>
        <dbReference type="ARBA" id="ARBA00004651"/>
    </source>
</evidence>
<feature type="domain" description="Type II secretion system protein GspF" evidence="7">
    <location>
        <begin position="167"/>
        <end position="290"/>
    </location>
</feature>
<dbReference type="PANTHER" id="PTHR35007:SF2">
    <property type="entry name" value="PILUS ASSEMBLE PROTEIN"/>
    <property type="match status" value="1"/>
</dbReference>
<keyword evidence="3 6" id="KW-0812">Transmembrane</keyword>
<dbReference type="Gene3D" id="1.20.81.30">
    <property type="entry name" value="Type II secretion system (T2SS), domain F"/>
    <property type="match status" value="1"/>
</dbReference>
<evidence type="ECO:0000256" key="3">
    <source>
        <dbReference type="ARBA" id="ARBA00022692"/>
    </source>
</evidence>
<dbReference type="InterPro" id="IPR018076">
    <property type="entry name" value="T2SS_GspF_dom"/>
</dbReference>
<dbReference type="EMBL" id="CAFBPW010000171">
    <property type="protein sequence ID" value="CAB5037181.1"/>
    <property type="molecule type" value="Genomic_DNA"/>
</dbReference>
<protein>
    <submittedName>
        <fullName evidence="8">Unannotated protein</fullName>
    </submittedName>
</protein>
<evidence type="ECO:0000313" key="8">
    <source>
        <dbReference type="EMBL" id="CAB5037181.1"/>
    </source>
</evidence>
<evidence type="ECO:0000256" key="4">
    <source>
        <dbReference type="ARBA" id="ARBA00022989"/>
    </source>
</evidence>
<reference evidence="8" key="1">
    <citation type="submission" date="2020-05" db="EMBL/GenBank/DDBJ databases">
        <authorList>
            <person name="Chiriac C."/>
            <person name="Salcher M."/>
            <person name="Ghai R."/>
            <person name="Kavagutti S V."/>
        </authorList>
    </citation>
    <scope>NUCLEOTIDE SEQUENCE</scope>
</reference>
<dbReference type="Pfam" id="PF00482">
    <property type="entry name" value="T2SSF"/>
    <property type="match status" value="1"/>
</dbReference>
<evidence type="ECO:0000256" key="6">
    <source>
        <dbReference type="SAM" id="Phobius"/>
    </source>
</evidence>
<organism evidence="8">
    <name type="scientific">freshwater metagenome</name>
    <dbReference type="NCBI Taxonomy" id="449393"/>
    <lineage>
        <taxon>unclassified sequences</taxon>
        <taxon>metagenomes</taxon>
        <taxon>ecological metagenomes</taxon>
    </lineage>
</organism>
<keyword evidence="4 6" id="KW-1133">Transmembrane helix</keyword>
<feature type="transmembrane region" description="Helical" evidence="6">
    <location>
        <begin position="273"/>
        <end position="295"/>
    </location>
</feature>
<keyword evidence="2" id="KW-1003">Cell membrane</keyword>
<name>A0A6J7S871_9ZZZZ</name>
<evidence type="ECO:0000259" key="7">
    <source>
        <dbReference type="Pfam" id="PF00482"/>
    </source>
</evidence>
<feature type="transmembrane region" description="Helical" evidence="6">
    <location>
        <begin position="128"/>
        <end position="148"/>
    </location>
</feature>
<feature type="transmembrane region" description="Helical" evidence="6">
    <location>
        <begin position="6"/>
        <end position="26"/>
    </location>
</feature>
<sequence>MTLLDLGCLAFFALGLTLCLSEIPWIRQHSLADRLRPYTRHARLGISPGTVQLGHLSSLRQVIGPVLADLGSKGSRLLGIDTPIELRLERAGSPQDAVSFRLQQVIAAVLGVTAGSVLALWISPPTAISILLIVGLPILAAALLEQKLSSKILQRQRKLQAELPVIVEQLGMLLCAGYSLTSGLSRLADRGSGVAAEDLTAVMRRIRQGVSDTTALAEWAERADLDSIRGFVAVLALHGETGDLGSLISAEARSVRAEAHRELIESIERRAQLVWIPVTVATLVPGLIFLAVPFYSAMAQVAGTT</sequence>
<keyword evidence="5 6" id="KW-0472">Membrane</keyword>
<accession>A0A6J7S871</accession>
<evidence type="ECO:0000256" key="5">
    <source>
        <dbReference type="ARBA" id="ARBA00023136"/>
    </source>
</evidence>
<dbReference type="InterPro" id="IPR042094">
    <property type="entry name" value="T2SS_GspF_sf"/>
</dbReference>
<comment type="subcellular location">
    <subcellularLocation>
        <location evidence="1">Cell membrane</location>
        <topology evidence="1">Multi-pass membrane protein</topology>
    </subcellularLocation>
</comment>
<dbReference type="GO" id="GO:0005886">
    <property type="term" value="C:plasma membrane"/>
    <property type="evidence" value="ECO:0007669"/>
    <property type="project" value="UniProtKB-SubCell"/>
</dbReference>
<dbReference type="AlphaFoldDB" id="A0A6J7S871"/>
<dbReference type="PANTHER" id="PTHR35007">
    <property type="entry name" value="INTEGRAL MEMBRANE PROTEIN-RELATED"/>
    <property type="match status" value="1"/>
</dbReference>
<feature type="transmembrane region" description="Helical" evidence="6">
    <location>
        <begin position="105"/>
        <end position="122"/>
    </location>
</feature>
<evidence type="ECO:0000256" key="2">
    <source>
        <dbReference type="ARBA" id="ARBA00022475"/>
    </source>
</evidence>
<gene>
    <name evidence="8" type="ORF">UFOPK4173_01346</name>
</gene>